<gene>
    <name evidence="8" type="ORF">MOBT1_001216</name>
</gene>
<dbReference type="InterPro" id="IPR002259">
    <property type="entry name" value="Eqnu_transpt"/>
</dbReference>
<evidence type="ECO:0000256" key="6">
    <source>
        <dbReference type="ARBA" id="ARBA00023136"/>
    </source>
</evidence>
<evidence type="ECO:0000256" key="5">
    <source>
        <dbReference type="ARBA" id="ARBA00022989"/>
    </source>
</evidence>
<feature type="transmembrane region" description="Helical" evidence="7">
    <location>
        <begin position="181"/>
        <end position="203"/>
    </location>
</feature>
<protein>
    <recommendedName>
        <fullName evidence="10">Nucleoside transporter FUN26</fullName>
    </recommendedName>
</protein>
<keyword evidence="9" id="KW-1185">Reference proteome</keyword>
<feature type="transmembrane region" description="Helical" evidence="7">
    <location>
        <begin position="419"/>
        <end position="441"/>
    </location>
</feature>
<dbReference type="GO" id="GO:0015205">
    <property type="term" value="F:nucleobase transmembrane transporter activity"/>
    <property type="evidence" value="ECO:0007669"/>
    <property type="project" value="TreeGrafter"/>
</dbReference>
<reference evidence="8" key="1">
    <citation type="submission" date="2023-03" db="EMBL/GenBank/DDBJ databases">
        <title>Mating type loci evolution in Malassezia.</title>
        <authorList>
            <person name="Coelho M.A."/>
        </authorList>
    </citation>
    <scope>NUCLEOTIDE SEQUENCE</scope>
    <source>
        <strain evidence="8">CBS 7876</strain>
    </source>
</reference>
<dbReference type="GO" id="GO:0000329">
    <property type="term" value="C:fungal-type vacuole membrane"/>
    <property type="evidence" value="ECO:0007669"/>
    <property type="project" value="TreeGrafter"/>
</dbReference>
<comment type="similarity">
    <text evidence="2">Belongs to the SLC29A/ENT transporter (TC 2.A.57) family.</text>
</comment>
<feature type="transmembrane region" description="Helical" evidence="7">
    <location>
        <begin position="97"/>
        <end position="123"/>
    </location>
</feature>
<evidence type="ECO:0000313" key="9">
    <source>
        <dbReference type="Proteomes" id="UP001214603"/>
    </source>
</evidence>
<evidence type="ECO:0000256" key="1">
    <source>
        <dbReference type="ARBA" id="ARBA00004141"/>
    </source>
</evidence>
<keyword evidence="5 7" id="KW-1133">Transmembrane helix</keyword>
<name>A0AAF0E2U8_9BASI</name>
<feature type="transmembrane region" description="Helical" evidence="7">
    <location>
        <begin position="144"/>
        <end position="161"/>
    </location>
</feature>
<evidence type="ECO:0000256" key="7">
    <source>
        <dbReference type="SAM" id="Phobius"/>
    </source>
</evidence>
<feature type="transmembrane region" description="Helical" evidence="7">
    <location>
        <begin position="241"/>
        <end position="262"/>
    </location>
</feature>
<dbReference type="GO" id="GO:0005886">
    <property type="term" value="C:plasma membrane"/>
    <property type="evidence" value="ECO:0007669"/>
    <property type="project" value="TreeGrafter"/>
</dbReference>
<evidence type="ECO:0000313" key="8">
    <source>
        <dbReference type="EMBL" id="WFD02532.1"/>
    </source>
</evidence>
<evidence type="ECO:0000256" key="3">
    <source>
        <dbReference type="ARBA" id="ARBA00022448"/>
    </source>
</evidence>
<feature type="transmembrane region" description="Helical" evidence="7">
    <location>
        <begin position="351"/>
        <end position="372"/>
    </location>
</feature>
<accession>A0AAF0E2U8</accession>
<feature type="transmembrane region" description="Helical" evidence="7">
    <location>
        <begin position="313"/>
        <end position="331"/>
    </location>
</feature>
<dbReference type="PIRSF" id="PIRSF016379">
    <property type="entry name" value="ENT"/>
    <property type="match status" value="1"/>
</dbReference>
<dbReference type="Pfam" id="PF01733">
    <property type="entry name" value="Nucleoside_tran"/>
    <property type="match status" value="1"/>
</dbReference>
<sequence>MSMLAPFNTLVTSLAYFHDAFVLVPSLASTFSSGILTVFNLTSVIFTVLATVRGSRKKSNPIRRMIRSLYLSIAAFALFTVSVYLRGTDPLSTTYPYYLFLLGMSVILAIAQAFMQSAAMVICTQLSIDGTLMGYLQMGQALQGVFGSVVNLISTALAASIDGRHPGPSKMRARENANAATVVFLITILLQIATRVCLARVSYVPSVEAHIRKWDANMREGDADVPEPGAWERISRVQAKIWPWVTSIFTIFLVTLGVYPSLTAQVRAVDPKPGSLGENSSVFVALHIVAMNVGDLIGRRLPALSSYLLIRQGWVAVIATTSRFLFIPLFFACNIVKENGSKQTWTLPDPAFFALVLLLGITTGSNATSVFLSGPKSVDESASHEPAATEEPADDVEYDRLLDEADPPQNREASIASMILAFWLVLGLTAGSCFSFAVLAMA</sequence>
<keyword evidence="6 7" id="KW-0472">Membrane</keyword>
<proteinExistence type="inferred from homology"/>
<feature type="transmembrane region" description="Helical" evidence="7">
    <location>
        <begin position="282"/>
        <end position="301"/>
    </location>
</feature>
<keyword evidence="3" id="KW-0813">Transport</keyword>
<organism evidence="8 9">
    <name type="scientific">Malassezia obtusa</name>
    <dbReference type="NCBI Taxonomy" id="76774"/>
    <lineage>
        <taxon>Eukaryota</taxon>
        <taxon>Fungi</taxon>
        <taxon>Dikarya</taxon>
        <taxon>Basidiomycota</taxon>
        <taxon>Ustilaginomycotina</taxon>
        <taxon>Malasseziomycetes</taxon>
        <taxon>Malasseziales</taxon>
        <taxon>Malasseziaceae</taxon>
        <taxon>Malassezia</taxon>
    </lineage>
</organism>
<keyword evidence="4 7" id="KW-0812">Transmembrane</keyword>
<evidence type="ECO:0000256" key="4">
    <source>
        <dbReference type="ARBA" id="ARBA00022692"/>
    </source>
</evidence>
<dbReference type="PRINTS" id="PR01130">
    <property type="entry name" value="DERENTRNSPRT"/>
</dbReference>
<dbReference type="PANTHER" id="PTHR10332:SF88">
    <property type="entry name" value="EQUILIBRATIVE NUCLEOSIDE TRANSPORTER 1, ISOFORM A"/>
    <property type="match status" value="1"/>
</dbReference>
<dbReference type="EMBL" id="CP119935">
    <property type="protein sequence ID" value="WFD02532.1"/>
    <property type="molecule type" value="Genomic_DNA"/>
</dbReference>
<feature type="transmembrane region" description="Helical" evidence="7">
    <location>
        <begin position="69"/>
        <end position="85"/>
    </location>
</feature>
<dbReference type="Proteomes" id="UP001214603">
    <property type="component" value="Chromosome 2"/>
</dbReference>
<comment type="subcellular location">
    <subcellularLocation>
        <location evidence="1">Membrane</location>
        <topology evidence="1">Multi-pass membrane protein</topology>
    </subcellularLocation>
</comment>
<dbReference type="AlphaFoldDB" id="A0AAF0E2U8"/>
<dbReference type="SUPFAM" id="SSF103473">
    <property type="entry name" value="MFS general substrate transporter"/>
    <property type="match status" value="1"/>
</dbReference>
<dbReference type="InterPro" id="IPR036259">
    <property type="entry name" value="MFS_trans_sf"/>
</dbReference>
<dbReference type="PANTHER" id="PTHR10332">
    <property type="entry name" value="EQUILIBRATIVE NUCLEOSIDE TRANSPORTER"/>
    <property type="match status" value="1"/>
</dbReference>
<dbReference type="GO" id="GO:0034257">
    <property type="term" value="F:nicotinamide riboside transmembrane transporter activity"/>
    <property type="evidence" value="ECO:0007669"/>
    <property type="project" value="TreeGrafter"/>
</dbReference>
<feature type="transmembrane region" description="Helical" evidence="7">
    <location>
        <begin position="20"/>
        <end position="49"/>
    </location>
</feature>
<evidence type="ECO:0000256" key="2">
    <source>
        <dbReference type="ARBA" id="ARBA00007965"/>
    </source>
</evidence>
<evidence type="ECO:0008006" key="10">
    <source>
        <dbReference type="Google" id="ProtNLM"/>
    </source>
</evidence>